<dbReference type="KEGG" id="gsb:GSUB_15425"/>
<reference evidence="1 2" key="1">
    <citation type="journal article" date="2015" name="Genome Announc.">
        <title>Genomes of Geoalkalibacter ferrihydriticus Z-0531T and Geoalkalibacter subterraneus Red1T, Two Haloalkaliphilic Metal-Reducing Deltaproteobacteria.</title>
        <authorList>
            <person name="Badalamenti J.P."/>
            <person name="Krajmalnik-Brown R."/>
            <person name="Torres C.I."/>
            <person name="Bond D.R."/>
        </authorList>
    </citation>
    <scope>NUCLEOTIDE SEQUENCE [LARGE SCALE GENOMIC DNA]</scope>
    <source>
        <strain evidence="1 2">Red1</strain>
    </source>
</reference>
<dbReference type="STRING" id="483547.GSUB_15425"/>
<name>A0A0B5FSM9_9BACT</name>
<dbReference type="HOGENOM" id="CLU_191962_0_0_7"/>
<evidence type="ECO:0000313" key="1">
    <source>
        <dbReference type="EMBL" id="AJF07659.1"/>
    </source>
</evidence>
<accession>A0A0B5FSM9</accession>
<evidence type="ECO:0000313" key="2">
    <source>
        <dbReference type="Proteomes" id="UP000035036"/>
    </source>
</evidence>
<dbReference type="AlphaFoldDB" id="A0A0B5FSM9"/>
<dbReference type="EMBL" id="CP010311">
    <property type="protein sequence ID" value="AJF07659.1"/>
    <property type="molecule type" value="Genomic_DNA"/>
</dbReference>
<dbReference type="GO" id="GO:0004812">
    <property type="term" value="F:aminoacyl-tRNA ligase activity"/>
    <property type="evidence" value="ECO:0007669"/>
    <property type="project" value="UniProtKB-KW"/>
</dbReference>
<organism evidence="1 2">
    <name type="scientific">Geoalkalibacter subterraneus</name>
    <dbReference type="NCBI Taxonomy" id="483547"/>
    <lineage>
        <taxon>Bacteria</taxon>
        <taxon>Pseudomonadati</taxon>
        <taxon>Thermodesulfobacteriota</taxon>
        <taxon>Desulfuromonadia</taxon>
        <taxon>Desulfuromonadales</taxon>
        <taxon>Geoalkalibacteraceae</taxon>
        <taxon>Geoalkalibacter</taxon>
    </lineage>
</organism>
<dbReference type="Proteomes" id="UP000035036">
    <property type="component" value="Chromosome"/>
</dbReference>
<sequence length="62" mass="7405">MNTAKDEVRDLLNRLPENCSLEDVQYHLYVLEKIKHSLRVAEEEGTYSQEEAELRLKKWLTE</sequence>
<protein>
    <submittedName>
        <fullName evidence="1">Threonyl-tRNA synthetase</fullName>
    </submittedName>
</protein>
<keyword evidence="1" id="KW-0436">Ligase</keyword>
<dbReference type="OrthoDB" id="5422155at2"/>
<keyword evidence="2" id="KW-1185">Reference proteome</keyword>
<proteinExistence type="predicted"/>
<gene>
    <name evidence="1" type="ORF">GSUB_15425</name>
</gene>
<keyword evidence="1" id="KW-0030">Aminoacyl-tRNA synthetase</keyword>
<dbReference type="RefSeq" id="WP_040201604.1">
    <property type="nucleotide sequence ID" value="NZ_CP010311.1"/>
</dbReference>